<gene>
    <name evidence="1" type="ORF">MEDL_26605</name>
</gene>
<dbReference type="PANTHER" id="PTHR46579">
    <property type="entry name" value="F5/8 TYPE C DOMAIN-CONTAINING PROTEIN-RELATED"/>
    <property type="match status" value="1"/>
</dbReference>
<dbReference type="EMBL" id="CAJPWZ010001306">
    <property type="protein sequence ID" value="CAG2212642.1"/>
    <property type="molecule type" value="Genomic_DNA"/>
</dbReference>
<dbReference type="Proteomes" id="UP000683360">
    <property type="component" value="Unassembled WGS sequence"/>
</dbReference>
<protein>
    <recommendedName>
        <fullName evidence="3">Transposase domain-containing protein</fullName>
    </recommendedName>
</protein>
<evidence type="ECO:0000313" key="1">
    <source>
        <dbReference type="EMBL" id="CAG2212642.1"/>
    </source>
</evidence>
<dbReference type="AlphaFoldDB" id="A0A8S3S2F3"/>
<sequence length="548" mass="62474">MILCGLWFGEVKPFMSLFTKPFTKSLKQLETIGIDYEVDGTSYLTKGYLICGPADLPAKSIVSNCNQFNGKYSCMRCMHPGETFKTNKGGCVHTFPYDASKPQFDKRTFQSCIEHAFTAIRDQKTTNGIKGPSFLMALKSYDFVKSNSIDYMHGVLLGITKLLIKLWISSGFSDQKFSVSKYVEIIDERLLQIKPPSFITRIPRTLSDHFKYWKASELRLWLYYYSLPVMFDILTPAYLMHYACFVQGIYLLSTDCVTTDDLKMSQSLLSYFVHMFPSLYGERYVTLNMHSLLHLTECVEDLGPLWVYSCFPFENINGVLMELFHGTQNVELQIISSVNVLQNMPDILRNIDDPTILKFIDKMKHKNLHHKISAGTLSGSCPIGAGSNINLTEDLFGKLVTEVNFKPSKVFTYKRISHRGFILHSAAYTRVQVRNTFTVKFYNSSSKQISYGIIAYFILVKKCDCMEKICHCDLVLASVIEQYKEVKPSILDPNFLFVQVPHIKVATKTNILCVIDVSKIISTVVNVDFESSHGYHFLCEVPNLLESD</sequence>
<evidence type="ECO:0000313" key="2">
    <source>
        <dbReference type="Proteomes" id="UP000683360"/>
    </source>
</evidence>
<dbReference type="PANTHER" id="PTHR46579:SF1">
    <property type="entry name" value="F5_8 TYPE C DOMAIN-CONTAINING PROTEIN"/>
    <property type="match status" value="1"/>
</dbReference>
<reference evidence="1" key="1">
    <citation type="submission" date="2021-03" db="EMBL/GenBank/DDBJ databases">
        <authorList>
            <person name="Bekaert M."/>
        </authorList>
    </citation>
    <scope>NUCLEOTIDE SEQUENCE</scope>
</reference>
<proteinExistence type="predicted"/>
<comment type="caution">
    <text evidence="1">The sequence shown here is derived from an EMBL/GenBank/DDBJ whole genome shotgun (WGS) entry which is preliminary data.</text>
</comment>
<keyword evidence="2" id="KW-1185">Reference proteome</keyword>
<name>A0A8S3S2F3_MYTED</name>
<dbReference type="OrthoDB" id="6146209at2759"/>
<organism evidence="1 2">
    <name type="scientific">Mytilus edulis</name>
    <name type="common">Blue mussel</name>
    <dbReference type="NCBI Taxonomy" id="6550"/>
    <lineage>
        <taxon>Eukaryota</taxon>
        <taxon>Metazoa</taxon>
        <taxon>Spiralia</taxon>
        <taxon>Lophotrochozoa</taxon>
        <taxon>Mollusca</taxon>
        <taxon>Bivalvia</taxon>
        <taxon>Autobranchia</taxon>
        <taxon>Pteriomorphia</taxon>
        <taxon>Mytilida</taxon>
        <taxon>Mytiloidea</taxon>
        <taxon>Mytilidae</taxon>
        <taxon>Mytilinae</taxon>
        <taxon>Mytilus</taxon>
    </lineage>
</organism>
<accession>A0A8S3S2F3</accession>
<evidence type="ECO:0008006" key="3">
    <source>
        <dbReference type="Google" id="ProtNLM"/>
    </source>
</evidence>